<proteinExistence type="predicted"/>
<feature type="region of interest" description="Disordered" evidence="2">
    <location>
        <begin position="9"/>
        <end position="53"/>
    </location>
</feature>
<accession>A0A699JNF7</accession>
<feature type="compositionally biased region" description="Polar residues" evidence="2">
    <location>
        <begin position="24"/>
        <end position="41"/>
    </location>
</feature>
<gene>
    <name evidence="3" type="ORF">Tci_619823</name>
</gene>
<evidence type="ECO:0000313" key="3">
    <source>
        <dbReference type="EMBL" id="GFA47851.1"/>
    </source>
</evidence>
<name>A0A699JNF7_TANCI</name>
<evidence type="ECO:0000256" key="1">
    <source>
        <dbReference type="SAM" id="Coils"/>
    </source>
</evidence>
<dbReference type="EMBL" id="BKCJ010431133">
    <property type="protein sequence ID" value="GFA47851.1"/>
    <property type="molecule type" value="Genomic_DNA"/>
</dbReference>
<feature type="coiled-coil region" evidence="1">
    <location>
        <begin position="103"/>
        <end position="130"/>
    </location>
</feature>
<protein>
    <submittedName>
        <fullName evidence="3">Uncharacterized protein</fullName>
    </submittedName>
</protein>
<keyword evidence="1" id="KW-0175">Coiled coil</keyword>
<dbReference type="AlphaFoldDB" id="A0A699JNF7"/>
<comment type="caution">
    <text evidence="3">The sequence shown here is derived from an EMBL/GenBank/DDBJ whole genome shotgun (WGS) entry which is preliminary data.</text>
</comment>
<reference evidence="3" key="1">
    <citation type="journal article" date="2019" name="Sci. Rep.">
        <title>Draft genome of Tanacetum cinerariifolium, the natural source of mosquito coil.</title>
        <authorList>
            <person name="Yamashiro T."/>
            <person name="Shiraishi A."/>
            <person name="Satake H."/>
            <person name="Nakayama K."/>
        </authorList>
    </citation>
    <scope>NUCLEOTIDE SEQUENCE</scope>
</reference>
<evidence type="ECO:0000256" key="2">
    <source>
        <dbReference type="SAM" id="MobiDB-lite"/>
    </source>
</evidence>
<sequence>MYDSLERAITMDTSLDVEQDRGNVSKTQSKATPNEPSSPGTSLGDGPRRHDTIGDTIAQTRSENVSKQSNNPPLLRVNILRSREDRLKLNELMELCTKLFKRVLNLETTKTAQAKEIANLKKRVKRLERKRNSRTHGLKRLYKGRINDEYIFDIDVLNDNEVVVEDVNAASIAIAIITAAITVVSIDDITLAQALMKKKDQIKFNDQEARRLQAEFDEQDRLAEEKAQQIKDENLAWDDVQAMIDANYELAAREKVEDDKESEELKRCLEIIPDDGDDVTINATPLSIMTPIIDYKIYKEGKKSYFQFFRADGNSQMYLTFSKMLKNFDR</sequence>
<feature type="coiled-coil region" evidence="1">
    <location>
        <begin position="195"/>
        <end position="229"/>
    </location>
</feature>
<organism evidence="3">
    <name type="scientific">Tanacetum cinerariifolium</name>
    <name type="common">Dalmatian daisy</name>
    <name type="synonym">Chrysanthemum cinerariifolium</name>
    <dbReference type="NCBI Taxonomy" id="118510"/>
    <lineage>
        <taxon>Eukaryota</taxon>
        <taxon>Viridiplantae</taxon>
        <taxon>Streptophyta</taxon>
        <taxon>Embryophyta</taxon>
        <taxon>Tracheophyta</taxon>
        <taxon>Spermatophyta</taxon>
        <taxon>Magnoliopsida</taxon>
        <taxon>eudicotyledons</taxon>
        <taxon>Gunneridae</taxon>
        <taxon>Pentapetalae</taxon>
        <taxon>asterids</taxon>
        <taxon>campanulids</taxon>
        <taxon>Asterales</taxon>
        <taxon>Asteraceae</taxon>
        <taxon>Asteroideae</taxon>
        <taxon>Anthemideae</taxon>
        <taxon>Anthemidinae</taxon>
        <taxon>Tanacetum</taxon>
    </lineage>
</organism>